<evidence type="ECO:0000256" key="1">
    <source>
        <dbReference type="SAM" id="Phobius"/>
    </source>
</evidence>
<dbReference type="EMBL" id="JAFMOU010000056">
    <property type="protein sequence ID" value="MBU9833665.1"/>
    <property type="molecule type" value="Genomic_DNA"/>
</dbReference>
<gene>
    <name evidence="2" type="ORF">J1786_02300</name>
</gene>
<protein>
    <submittedName>
        <fullName evidence="2">Uncharacterized protein</fullName>
    </submittedName>
</protein>
<comment type="caution">
    <text evidence="2">The sequence shown here is derived from an EMBL/GenBank/DDBJ whole genome shotgun (WGS) entry which is preliminary data.</text>
</comment>
<reference evidence="2 3" key="1">
    <citation type="submission" date="2021-03" db="EMBL/GenBank/DDBJ databases">
        <title>Five novel Rahnella species.</title>
        <authorList>
            <person name="Brady C."/>
            <person name="Asselin J."/>
            <person name="Beer S."/>
            <person name="Bruberg M.B."/>
            <person name="Crampton B."/>
            <person name="Venter S."/>
            <person name="Arnold D."/>
            <person name="Denman S."/>
        </authorList>
    </citation>
    <scope>NUCLEOTIDE SEQUENCE [LARGE SCALE GENOMIC DNA]</scope>
    <source>
        <strain evidence="2 3">L72c</strain>
    </source>
</reference>
<proteinExistence type="predicted"/>
<dbReference type="Proteomes" id="UP000699865">
    <property type="component" value="Unassembled WGS sequence"/>
</dbReference>
<keyword evidence="1" id="KW-0472">Membrane</keyword>
<keyword evidence="1" id="KW-0812">Transmembrane</keyword>
<organism evidence="2 3">
    <name type="scientific">Rahnella perminowiae</name>
    <dbReference type="NCBI Taxonomy" id="2816244"/>
    <lineage>
        <taxon>Bacteria</taxon>
        <taxon>Pseudomonadati</taxon>
        <taxon>Pseudomonadota</taxon>
        <taxon>Gammaproteobacteria</taxon>
        <taxon>Enterobacterales</taxon>
        <taxon>Yersiniaceae</taxon>
        <taxon>Rahnella</taxon>
    </lineage>
</organism>
<evidence type="ECO:0000313" key="3">
    <source>
        <dbReference type="Proteomes" id="UP000699865"/>
    </source>
</evidence>
<name>A0ABS6KVZ2_9GAMM</name>
<sequence>MQYVARKDLKAGLLKACIAGLFKRGNLRGDLTAHIGALPAALRTVLTVVMLMLRTFFSTGGTNVRTQITYLLCIAALERQKMRGKTTNRGALHVQPDTSFHHANVFFVKAGCSTVITCFCALITFIDNLLIIDLHTSLLIKFNTFQSLNNISR</sequence>
<feature type="transmembrane region" description="Helical" evidence="1">
    <location>
        <begin position="106"/>
        <end position="131"/>
    </location>
</feature>
<feature type="transmembrane region" description="Helical" evidence="1">
    <location>
        <begin position="31"/>
        <end position="53"/>
    </location>
</feature>
<keyword evidence="1" id="KW-1133">Transmembrane helix</keyword>
<evidence type="ECO:0000313" key="2">
    <source>
        <dbReference type="EMBL" id="MBU9833665.1"/>
    </source>
</evidence>
<keyword evidence="3" id="KW-1185">Reference proteome</keyword>
<accession>A0ABS6KVZ2</accession>